<reference evidence="2 3" key="1">
    <citation type="submission" date="2020-10" db="EMBL/GenBank/DDBJ databases">
        <title>Plant Genome Project.</title>
        <authorList>
            <person name="Zhang R.-G."/>
        </authorList>
    </citation>
    <scope>NUCLEOTIDE SEQUENCE [LARGE SCALE GENOMIC DNA]</scope>
    <source>
        <strain evidence="2">FAFU-HL-1</strain>
        <tissue evidence="2">Leaf</tissue>
    </source>
</reference>
<keyword evidence="3" id="KW-1185">Reference proteome</keyword>
<dbReference type="EMBL" id="JADGMS010000014">
    <property type="protein sequence ID" value="KAF9669127.1"/>
    <property type="molecule type" value="Genomic_DNA"/>
</dbReference>
<feature type="region of interest" description="Disordered" evidence="1">
    <location>
        <begin position="61"/>
        <end position="86"/>
    </location>
</feature>
<feature type="compositionally biased region" description="Basic and acidic residues" evidence="1">
    <location>
        <begin position="70"/>
        <end position="86"/>
    </location>
</feature>
<dbReference type="AlphaFoldDB" id="A0A835MJS2"/>
<comment type="caution">
    <text evidence="2">The sequence shown here is derived from an EMBL/GenBank/DDBJ whole genome shotgun (WGS) entry which is preliminary data.</text>
</comment>
<sequence>MSYKVKVISTTNSSNNEIVKTAVSEYESLLNYEPKTNEDLIALLSFTDNFLLHLWRVDGGNSSAGTSKDGPGRSTDEDGEKWRDLY</sequence>
<evidence type="ECO:0000313" key="2">
    <source>
        <dbReference type="EMBL" id="KAF9669127.1"/>
    </source>
</evidence>
<accession>A0A835MJS2</accession>
<evidence type="ECO:0000313" key="3">
    <source>
        <dbReference type="Proteomes" id="UP000657918"/>
    </source>
</evidence>
<gene>
    <name evidence="2" type="ORF">SADUNF_Sadunf14G0075700</name>
</gene>
<evidence type="ECO:0000256" key="1">
    <source>
        <dbReference type="SAM" id="MobiDB-lite"/>
    </source>
</evidence>
<proteinExistence type="predicted"/>
<protein>
    <submittedName>
        <fullName evidence="2">Uncharacterized protein</fullName>
    </submittedName>
</protein>
<organism evidence="2 3">
    <name type="scientific">Salix dunnii</name>
    <dbReference type="NCBI Taxonomy" id="1413687"/>
    <lineage>
        <taxon>Eukaryota</taxon>
        <taxon>Viridiplantae</taxon>
        <taxon>Streptophyta</taxon>
        <taxon>Embryophyta</taxon>
        <taxon>Tracheophyta</taxon>
        <taxon>Spermatophyta</taxon>
        <taxon>Magnoliopsida</taxon>
        <taxon>eudicotyledons</taxon>
        <taxon>Gunneridae</taxon>
        <taxon>Pentapetalae</taxon>
        <taxon>rosids</taxon>
        <taxon>fabids</taxon>
        <taxon>Malpighiales</taxon>
        <taxon>Salicaceae</taxon>
        <taxon>Saliceae</taxon>
        <taxon>Salix</taxon>
    </lineage>
</organism>
<dbReference type="Proteomes" id="UP000657918">
    <property type="component" value="Unassembled WGS sequence"/>
</dbReference>
<name>A0A835MJS2_9ROSI</name>